<proteinExistence type="predicted"/>
<evidence type="ECO:0000259" key="1">
    <source>
        <dbReference type="Pfam" id="PF02557"/>
    </source>
</evidence>
<accession>A0A4Q7J4K0</accession>
<sequence>MTTEPFVVPAPALTRERVLAALTRVLAVLLVPFAVLRNPAHPLRVAANWALSLRFPAEDLRGLTGATRSALLAARSLALWRDGQLVGVTSGYRDPARQLSLYRREVGRAGSPCAARSRVLPPDESAHVRGLAVDVRPREGALWLERHGAALGLYRIYDNEWWHFEYRGAGAAPRRLPSPRFASA</sequence>
<dbReference type="Proteomes" id="UP000292003">
    <property type="component" value="Unassembled WGS sequence"/>
</dbReference>
<evidence type="ECO:0000313" key="3">
    <source>
        <dbReference type="Proteomes" id="UP000292003"/>
    </source>
</evidence>
<protein>
    <submittedName>
        <fullName evidence="2">D-alanyl-D-alanine carboxypeptidase</fullName>
    </submittedName>
</protein>
<dbReference type="InterPro" id="IPR009045">
    <property type="entry name" value="Zn_M74/Hedgehog-like"/>
</dbReference>
<feature type="domain" description="D-alanyl-D-alanine carboxypeptidase-like core" evidence="1">
    <location>
        <begin position="81"/>
        <end position="139"/>
    </location>
</feature>
<dbReference type="RefSeq" id="WP_130476918.1">
    <property type="nucleotide sequence ID" value="NZ_SFCC01000009.1"/>
</dbReference>
<name>A0A4Q7J4K0_9PSEU</name>
<keyword evidence="2" id="KW-0378">Hydrolase</keyword>
<keyword evidence="2" id="KW-0121">Carboxypeptidase</keyword>
<gene>
    <name evidence="2" type="ORF">EWH70_19765</name>
</gene>
<dbReference type="Pfam" id="PF02557">
    <property type="entry name" value="VanY"/>
    <property type="match status" value="1"/>
</dbReference>
<keyword evidence="2" id="KW-0645">Protease</keyword>
<dbReference type="GO" id="GO:0006508">
    <property type="term" value="P:proteolysis"/>
    <property type="evidence" value="ECO:0007669"/>
    <property type="project" value="InterPro"/>
</dbReference>
<dbReference type="SUPFAM" id="SSF55166">
    <property type="entry name" value="Hedgehog/DD-peptidase"/>
    <property type="match status" value="1"/>
</dbReference>
<organism evidence="2 3">
    <name type="scientific">Amycolatopsis suaedae</name>
    <dbReference type="NCBI Taxonomy" id="2510978"/>
    <lineage>
        <taxon>Bacteria</taxon>
        <taxon>Bacillati</taxon>
        <taxon>Actinomycetota</taxon>
        <taxon>Actinomycetes</taxon>
        <taxon>Pseudonocardiales</taxon>
        <taxon>Pseudonocardiaceae</taxon>
        <taxon>Amycolatopsis</taxon>
    </lineage>
</organism>
<comment type="caution">
    <text evidence="2">The sequence shown here is derived from an EMBL/GenBank/DDBJ whole genome shotgun (WGS) entry which is preliminary data.</text>
</comment>
<keyword evidence="3" id="KW-1185">Reference proteome</keyword>
<dbReference type="EMBL" id="SFCC01000009">
    <property type="protein sequence ID" value="RZQ62490.1"/>
    <property type="molecule type" value="Genomic_DNA"/>
</dbReference>
<dbReference type="InterPro" id="IPR003709">
    <property type="entry name" value="VanY-like_core_dom"/>
</dbReference>
<dbReference type="OrthoDB" id="3293184at2"/>
<reference evidence="2 3" key="1">
    <citation type="submission" date="2019-02" db="EMBL/GenBank/DDBJ databases">
        <title>Draft genome sequence of Amycolatopsis sp. 8-3EHSu isolated from roots of Suaeda maritima.</title>
        <authorList>
            <person name="Duangmal K."/>
            <person name="Chantavorakit T."/>
        </authorList>
    </citation>
    <scope>NUCLEOTIDE SEQUENCE [LARGE SCALE GENOMIC DNA]</scope>
    <source>
        <strain evidence="2 3">8-3EHSu</strain>
    </source>
</reference>
<dbReference type="AlphaFoldDB" id="A0A4Q7J4K0"/>
<evidence type="ECO:0000313" key="2">
    <source>
        <dbReference type="EMBL" id="RZQ62490.1"/>
    </source>
</evidence>
<dbReference type="GO" id="GO:0004180">
    <property type="term" value="F:carboxypeptidase activity"/>
    <property type="evidence" value="ECO:0007669"/>
    <property type="project" value="UniProtKB-KW"/>
</dbReference>
<dbReference type="Gene3D" id="3.30.1380.10">
    <property type="match status" value="1"/>
</dbReference>